<protein>
    <recommendedName>
        <fullName evidence="3">DUF5343 domain-containing protein</fullName>
    </recommendedName>
</protein>
<reference evidence="1 2" key="1">
    <citation type="submission" date="2023-07" db="EMBL/GenBank/DDBJ databases">
        <title>Sorghum-associated microbial communities from plants grown in Nebraska, USA.</title>
        <authorList>
            <person name="Schachtman D."/>
        </authorList>
    </citation>
    <scope>NUCLEOTIDE SEQUENCE [LARGE SCALE GENOMIC DNA]</scope>
    <source>
        <strain evidence="1 2">3262</strain>
    </source>
</reference>
<gene>
    <name evidence="1" type="ORF">J2W55_004563</name>
</gene>
<comment type="caution">
    <text evidence="1">The sequence shown here is derived from an EMBL/GenBank/DDBJ whole genome shotgun (WGS) entry which is preliminary data.</text>
</comment>
<organism evidence="1 2">
    <name type="scientific">Mucilaginibacter pocheonensis</name>
    <dbReference type="NCBI Taxonomy" id="398050"/>
    <lineage>
        <taxon>Bacteria</taxon>
        <taxon>Pseudomonadati</taxon>
        <taxon>Bacteroidota</taxon>
        <taxon>Sphingobacteriia</taxon>
        <taxon>Sphingobacteriales</taxon>
        <taxon>Sphingobacteriaceae</taxon>
        <taxon>Mucilaginibacter</taxon>
    </lineage>
</organism>
<proteinExistence type="predicted"/>
<dbReference type="Pfam" id="PF17278">
    <property type="entry name" value="DUF5343"/>
    <property type="match status" value="1"/>
</dbReference>
<evidence type="ECO:0008006" key="3">
    <source>
        <dbReference type="Google" id="ProtNLM"/>
    </source>
</evidence>
<dbReference type="InterPro" id="IPR035235">
    <property type="entry name" value="DUF5343"/>
</dbReference>
<evidence type="ECO:0000313" key="2">
    <source>
        <dbReference type="Proteomes" id="UP001247620"/>
    </source>
</evidence>
<name>A0ABU1TGZ7_9SPHI</name>
<dbReference type="RefSeq" id="WP_310101361.1">
    <property type="nucleotide sequence ID" value="NZ_JAVDUU010000004.1"/>
</dbReference>
<keyword evidence="2" id="KW-1185">Reference proteome</keyword>
<sequence>MALPEQYLMTPKNLNSFLNSLLNAQPPAKFTTKFLEQLEFKSTNDRLLIGVLKALGFIDSNGTPQEKYFKFIDQTQSKQILAEAIKDAYSDLFNVNLKANEMSESEVKNKLKTLLQGTKSDKVLSLMASTFKALCNYADFSSVKSNEVVSFEKKNYQNDSSDSEDHKTRHELIQKNITTEMHYNIQIHLPETRDITVYDAIFKSLKEHLL</sequence>
<dbReference type="Proteomes" id="UP001247620">
    <property type="component" value="Unassembled WGS sequence"/>
</dbReference>
<evidence type="ECO:0000313" key="1">
    <source>
        <dbReference type="EMBL" id="MDR6944703.1"/>
    </source>
</evidence>
<accession>A0ABU1TGZ7</accession>
<dbReference type="EMBL" id="JAVDUU010000004">
    <property type="protein sequence ID" value="MDR6944703.1"/>
    <property type="molecule type" value="Genomic_DNA"/>
</dbReference>